<gene>
    <name evidence="3" type="ORF">IQ24_00478</name>
</gene>
<dbReference type="EMBL" id="VLKU01000001">
    <property type="protein sequence ID" value="TWI38339.1"/>
    <property type="molecule type" value="Genomic_DNA"/>
</dbReference>
<protein>
    <submittedName>
        <fullName evidence="3">Uncharacterized protein</fullName>
    </submittedName>
</protein>
<keyword evidence="2" id="KW-0812">Transmembrane</keyword>
<name>A0A562P1R5_9RHOB</name>
<evidence type="ECO:0000256" key="1">
    <source>
        <dbReference type="SAM" id="MobiDB-lite"/>
    </source>
</evidence>
<comment type="caution">
    <text evidence="3">The sequence shown here is derived from an EMBL/GenBank/DDBJ whole genome shotgun (WGS) entry which is preliminary data.</text>
</comment>
<reference evidence="3 4" key="1">
    <citation type="journal article" date="2015" name="Stand. Genomic Sci.">
        <title>Genomic Encyclopedia of Bacterial and Archaeal Type Strains, Phase III: the genomes of soil and plant-associated and newly described type strains.</title>
        <authorList>
            <person name="Whitman W.B."/>
            <person name="Woyke T."/>
            <person name="Klenk H.P."/>
            <person name="Zhou Y."/>
            <person name="Lilburn T.G."/>
            <person name="Beck B.J."/>
            <person name="De Vos P."/>
            <person name="Vandamme P."/>
            <person name="Eisen J.A."/>
            <person name="Garrity G."/>
            <person name="Hugenholtz P."/>
            <person name="Kyrpides N.C."/>
        </authorList>
    </citation>
    <scope>NUCLEOTIDE SEQUENCE [LARGE SCALE GENOMIC DNA]</scope>
    <source>
        <strain evidence="3 4">CGMCC 1.5364</strain>
    </source>
</reference>
<dbReference type="AlphaFoldDB" id="A0A562P1R5"/>
<evidence type="ECO:0000313" key="4">
    <source>
        <dbReference type="Proteomes" id="UP000316225"/>
    </source>
</evidence>
<keyword evidence="2" id="KW-1133">Transmembrane helix</keyword>
<feature type="region of interest" description="Disordered" evidence="1">
    <location>
        <begin position="76"/>
        <end position="95"/>
    </location>
</feature>
<dbReference type="RefSeq" id="WP_199756457.1">
    <property type="nucleotide sequence ID" value="NZ_VLKU01000001.1"/>
</dbReference>
<sequence>MRGRVPEHFLERGAYRRRRIEEAARMVPVVFALLTLLPMLWRPAQMSFSFGAVWLVSVWAITILISAILFRMLGRSQPDPPSADTSLATEPADDA</sequence>
<feature type="transmembrane region" description="Helical" evidence="2">
    <location>
        <begin position="23"/>
        <end position="41"/>
    </location>
</feature>
<keyword evidence="2" id="KW-0472">Membrane</keyword>
<dbReference type="Proteomes" id="UP000316225">
    <property type="component" value="Unassembled WGS sequence"/>
</dbReference>
<feature type="transmembrane region" description="Helical" evidence="2">
    <location>
        <begin position="47"/>
        <end position="70"/>
    </location>
</feature>
<evidence type="ECO:0000256" key="2">
    <source>
        <dbReference type="SAM" id="Phobius"/>
    </source>
</evidence>
<organism evidence="3 4">
    <name type="scientific">Paracoccus sulfuroxidans</name>
    <dbReference type="NCBI Taxonomy" id="384678"/>
    <lineage>
        <taxon>Bacteria</taxon>
        <taxon>Pseudomonadati</taxon>
        <taxon>Pseudomonadota</taxon>
        <taxon>Alphaproteobacteria</taxon>
        <taxon>Rhodobacterales</taxon>
        <taxon>Paracoccaceae</taxon>
        <taxon>Paracoccus</taxon>
    </lineage>
</organism>
<accession>A0A562P1R5</accession>
<proteinExistence type="predicted"/>
<evidence type="ECO:0000313" key="3">
    <source>
        <dbReference type="EMBL" id="TWI38339.1"/>
    </source>
</evidence>
<keyword evidence="4" id="KW-1185">Reference proteome</keyword>